<dbReference type="InterPro" id="IPR012796">
    <property type="entry name" value="Lysidine-tRNA-synth_C"/>
</dbReference>
<dbReference type="AlphaFoldDB" id="A0A9X1VNB3"/>
<accession>A0A9X1VNB3</accession>
<dbReference type="InterPro" id="IPR012795">
    <property type="entry name" value="tRNA_Ile_lys_synt_N"/>
</dbReference>
<evidence type="ECO:0000256" key="6">
    <source>
        <dbReference type="ARBA" id="ARBA00022840"/>
    </source>
</evidence>
<dbReference type="Pfam" id="PF11734">
    <property type="entry name" value="TilS_C"/>
    <property type="match status" value="1"/>
</dbReference>
<dbReference type="GO" id="GO:0032267">
    <property type="term" value="F:tRNA(Ile)-lysidine synthase activity"/>
    <property type="evidence" value="ECO:0007669"/>
    <property type="project" value="UniProtKB-EC"/>
</dbReference>
<evidence type="ECO:0000256" key="8">
    <source>
        <dbReference type="HAMAP-Rule" id="MF_01161"/>
    </source>
</evidence>
<proteinExistence type="inferred from homology"/>
<dbReference type="Gene3D" id="3.40.50.620">
    <property type="entry name" value="HUPs"/>
    <property type="match status" value="1"/>
</dbReference>
<dbReference type="SMART" id="SM00977">
    <property type="entry name" value="TilS_C"/>
    <property type="match status" value="1"/>
</dbReference>
<dbReference type="InterPro" id="IPR014729">
    <property type="entry name" value="Rossmann-like_a/b/a_fold"/>
</dbReference>
<keyword evidence="6 8" id="KW-0067">ATP-binding</keyword>
<sequence>MIKNFEEHLKKNFPFLKDKKILIAISGGIDSIVLCHLLHQLKYDISLAHCNFNLRGEESDGDEKFIIELSKELGLQLFRIQFKTEKHAKENKQSIQIAARNLRYNWFKEILENHNFDYVVTGHNTNDNLETFIINLTRETGLEGLTGIPSVNGKIARPLLAFSRNDILMYAIKNNVTWREDKSNANIKYIRNKVRHKILPILEEINPNILNSFKNTLEHLNESQSFINEKVSKNAEKIVVDNESGLLKISLKKLSSIENKKTFLFQLLKKYNFTEWNDVNDLIAAQSGKQIFSKTHRLIKDRSFLILDTLKTNTEAKEYLINTTTTELIEPIHLKIKTTNELCTTNKQAICVDKDLLKYPLTVRTWKNGDYIYPIGMEGKKKLSKYFKDEKFSLLEKENTWLLCNADNEIIWVINHRQDKRFSVTKKTKNSLKIAYKS</sequence>
<evidence type="ECO:0000256" key="1">
    <source>
        <dbReference type="ARBA" id="ARBA00004496"/>
    </source>
</evidence>
<comment type="function">
    <text evidence="8">Ligates lysine onto the cytidine present at position 34 of the AUA codon-specific tRNA(Ile) that contains the anticodon CAU, in an ATP-dependent manner. Cytidine is converted to lysidine, thus changing the amino acid specificity of the tRNA from methionine to isoleucine.</text>
</comment>
<dbReference type="HAMAP" id="MF_01161">
    <property type="entry name" value="tRNA_Ile_lys_synt"/>
    <property type="match status" value="1"/>
</dbReference>
<feature type="binding site" evidence="8">
    <location>
        <begin position="26"/>
        <end position="31"/>
    </location>
    <ligand>
        <name>ATP</name>
        <dbReference type="ChEBI" id="CHEBI:30616"/>
    </ligand>
</feature>
<dbReference type="PANTHER" id="PTHR43033">
    <property type="entry name" value="TRNA(ILE)-LYSIDINE SYNTHASE-RELATED"/>
    <property type="match status" value="1"/>
</dbReference>
<keyword evidence="3 8" id="KW-0436">Ligase</keyword>
<dbReference type="EC" id="6.3.4.19" evidence="8"/>
<comment type="similarity">
    <text evidence="8">Belongs to the tRNA(Ile)-lysidine synthase family.</text>
</comment>
<reference evidence="10" key="1">
    <citation type="submission" date="2022-02" db="EMBL/GenBank/DDBJ databases">
        <title>Polaribacter sp. MSW13, isolated from seawater.</title>
        <authorList>
            <person name="Kristyanto S."/>
            <person name="Jung J."/>
            <person name="Jeon C.O."/>
        </authorList>
    </citation>
    <scope>NUCLEOTIDE SEQUENCE</scope>
    <source>
        <strain evidence="10">MSW13</strain>
    </source>
</reference>
<keyword evidence="2 8" id="KW-0963">Cytoplasm</keyword>
<dbReference type="PANTHER" id="PTHR43033:SF1">
    <property type="entry name" value="TRNA(ILE)-LYSIDINE SYNTHASE-RELATED"/>
    <property type="match status" value="1"/>
</dbReference>
<dbReference type="InterPro" id="IPR011063">
    <property type="entry name" value="TilS/TtcA_N"/>
</dbReference>
<keyword evidence="5 8" id="KW-0547">Nucleotide-binding</keyword>
<name>A0A9X1VNB3_9FLAO</name>
<dbReference type="NCBIfam" id="TIGR02432">
    <property type="entry name" value="lysidine_TilS_N"/>
    <property type="match status" value="1"/>
</dbReference>
<evidence type="ECO:0000256" key="4">
    <source>
        <dbReference type="ARBA" id="ARBA00022694"/>
    </source>
</evidence>
<evidence type="ECO:0000256" key="3">
    <source>
        <dbReference type="ARBA" id="ARBA00022598"/>
    </source>
</evidence>
<dbReference type="EMBL" id="JAKQYM010000003">
    <property type="protein sequence ID" value="MCI2228743.1"/>
    <property type="molecule type" value="Genomic_DNA"/>
</dbReference>
<dbReference type="GO" id="GO:0005737">
    <property type="term" value="C:cytoplasm"/>
    <property type="evidence" value="ECO:0007669"/>
    <property type="project" value="UniProtKB-SubCell"/>
</dbReference>
<comment type="domain">
    <text evidence="8">The N-terminal region contains the highly conserved SGGXDS motif, predicted to be a P-loop motif involved in ATP binding.</text>
</comment>
<protein>
    <recommendedName>
        <fullName evidence="8">tRNA(Ile)-lysidine synthase</fullName>
        <ecNumber evidence="8">6.3.4.19</ecNumber>
    </recommendedName>
    <alternativeName>
        <fullName evidence="8">tRNA(Ile)-2-lysyl-cytidine synthase</fullName>
    </alternativeName>
    <alternativeName>
        <fullName evidence="8">tRNA(Ile)-lysidine synthetase</fullName>
    </alternativeName>
</protein>
<comment type="subcellular location">
    <subcellularLocation>
        <location evidence="1 8">Cytoplasm</location>
    </subcellularLocation>
</comment>
<dbReference type="Proteomes" id="UP001139369">
    <property type="component" value="Unassembled WGS sequence"/>
</dbReference>
<keyword evidence="11" id="KW-1185">Reference proteome</keyword>
<dbReference type="Pfam" id="PF01171">
    <property type="entry name" value="ATP_bind_3"/>
    <property type="match status" value="1"/>
</dbReference>
<dbReference type="InterPro" id="IPR012094">
    <property type="entry name" value="tRNA_Ile_lys_synt"/>
</dbReference>
<organism evidence="10 11">
    <name type="scientific">Polaribacter marinus</name>
    <dbReference type="NCBI Taxonomy" id="2916838"/>
    <lineage>
        <taxon>Bacteria</taxon>
        <taxon>Pseudomonadati</taxon>
        <taxon>Bacteroidota</taxon>
        <taxon>Flavobacteriia</taxon>
        <taxon>Flavobacteriales</taxon>
        <taxon>Flavobacteriaceae</taxon>
    </lineage>
</organism>
<dbReference type="RefSeq" id="WP_242177872.1">
    <property type="nucleotide sequence ID" value="NZ_JAKQYM010000003.1"/>
</dbReference>
<comment type="catalytic activity">
    <reaction evidence="7 8">
        <text>cytidine(34) in tRNA(Ile2) + L-lysine + ATP = lysidine(34) in tRNA(Ile2) + AMP + diphosphate + H(+)</text>
        <dbReference type="Rhea" id="RHEA:43744"/>
        <dbReference type="Rhea" id="RHEA-COMP:10625"/>
        <dbReference type="Rhea" id="RHEA-COMP:10670"/>
        <dbReference type="ChEBI" id="CHEBI:15378"/>
        <dbReference type="ChEBI" id="CHEBI:30616"/>
        <dbReference type="ChEBI" id="CHEBI:32551"/>
        <dbReference type="ChEBI" id="CHEBI:33019"/>
        <dbReference type="ChEBI" id="CHEBI:82748"/>
        <dbReference type="ChEBI" id="CHEBI:83665"/>
        <dbReference type="ChEBI" id="CHEBI:456215"/>
        <dbReference type="EC" id="6.3.4.19"/>
    </reaction>
</comment>
<evidence type="ECO:0000313" key="10">
    <source>
        <dbReference type="EMBL" id="MCI2228743.1"/>
    </source>
</evidence>
<dbReference type="SUPFAM" id="SSF56037">
    <property type="entry name" value="PheT/TilS domain"/>
    <property type="match status" value="1"/>
</dbReference>
<evidence type="ECO:0000256" key="5">
    <source>
        <dbReference type="ARBA" id="ARBA00022741"/>
    </source>
</evidence>
<comment type="caution">
    <text evidence="10">The sequence shown here is derived from an EMBL/GenBank/DDBJ whole genome shotgun (WGS) entry which is preliminary data.</text>
</comment>
<evidence type="ECO:0000313" key="11">
    <source>
        <dbReference type="Proteomes" id="UP001139369"/>
    </source>
</evidence>
<dbReference type="GO" id="GO:0005524">
    <property type="term" value="F:ATP binding"/>
    <property type="evidence" value="ECO:0007669"/>
    <property type="project" value="UniProtKB-UniRule"/>
</dbReference>
<gene>
    <name evidence="8 10" type="primary">tilS</name>
    <name evidence="10" type="ORF">MC378_06155</name>
</gene>
<keyword evidence="4 8" id="KW-0819">tRNA processing</keyword>
<dbReference type="NCBIfam" id="TIGR02433">
    <property type="entry name" value="lysidine_TilS_C"/>
    <property type="match status" value="1"/>
</dbReference>
<dbReference type="SUPFAM" id="SSF52402">
    <property type="entry name" value="Adenine nucleotide alpha hydrolases-like"/>
    <property type="match status" value="1"/>
</dbReference>
<dbReference type="CDD" id="cd01992">
    <property type="entry name" value="TilS_N"/>
    <property type="match status" value="1"/>
</dbReference>
<evidence type="ECO:0000256" key="2">
    <source>
        <dbReference type="ARBA" id="ARBA00022490"/>
    </source>
</evidence>
<feature type="domain" description="Lysidine-tRNA(Ile) synthetase C-terminal" evidence="9">
    <location>
        <begin position="361"/>
        <end position="434"/>
    </location>
</feature>
<evidence type="ECO:0000259" key="9">
    <source>
        <dbReference type="SMART" id="SM00977"/>
    </source>
</evidence>
<dbReference type="GO" id="GO:0006400">
    <property type="term" value="P:tRNA modification"/>
    <property type="evidence" value="ECO:0007669"/>
    <property type="project" value="UniProtKB-UniRule"/>
</dbReference>
<evidence type="ECO:0000256" key="7">
    <source>
        <dbReference type="ARBA" id="ARBA00048539"/>
    </source>
</evidence>